<keyword evidence="2" id="KW-1185">Reference proteome</keyword>
<name>A0A167HLR6_CALVF</name>
<protein>
    <submittedName>
        <fullName evidence="1">Uncharacterized protein</fullName>
    </submittedName>
</protein>
<reference evidence="1 2" key="1">
    <citation type="journal article" date="2016" name="Mol. Biol. Evol.">
        <title>Comparative Genomics of Early-Diverging Mushroom-Forming Fungi Provides Insights into the Origins of Lignocellulose Decay Capabilities.</title>
        <authorList>
            <person name="Nagy L.G."/>
            <person name="Riley R."/>
            <person name="Tritt A."/>
            <person name="Adam C."/>
            <person name="Daum C."/>
            <person name="Floudas D."/>
            <person name="Sun H."/>
            <person name="Yadav J.S."/>
            <person name="Pangilinan J."/>
            <person name="Larsson K.H."/>
            <person name="Matsuura K."/>
            <person name="Barry K."/>
            <person name="Labutti K."/>
            <person name="Kuo R."/>
            <person name="Ohm R.A."/>
            <person name="Bhattacharya S.S."/>
            <person name="Shirouzu T."/>
            <person name="Yoshinaga Y."/>
            <person name="Martin F.M."/>
            <person name="Grigoriev I.V."/>
            <person name="Hibbett D.S."/>
        </authorList>
    </citation>
    <scope>NUCLEOTIDE SEQUENCE [LARGE SCALE GENOMIC DNA]</scope>
    <source>
        <strain evidence="1 2">TUFC12733</strain>
    </source>
</reference>
<proteinExistence type="predicted"/>
<evidence type="ECO:0000313" key="2">
    <source>
        <dbReference type="Proteomes" id="UP000076738"/>
    </source>
</evidence>
<gene>
    <name evidence="1" type="ORF">CALVIDRAFT_333778</name>
</gene>
<evidence type="ECO:0000313" key="1">
    <source>
        <dbReference type="EMBL" id="KZO91762.1"/>
    </source>
</evidence>
<dbReference type="Proteomes" id="UP000076738">
    <property type="component" value="Unassembled WGS sequence"/>
</dbReference>
<dbReference type="AlphaFoldDB" id="A0A167HLR6"/>
<organism evidence="1 2">
    <name type="scientific">Calocera viscosa (strain TUFC12733)</name>
    <dbReference type="NCBI Taxonomy" id="1330018"/>
    <lineage>
        <taxon>Eukaryota</taxon>
        <taxon>Fungi</taxon>
        <taxon>Dikarya</taxon>
        <taxon>Basidiomycota</taxon>
        <taxon>Agaricomycotina</taxon>
        <taxon>Dacrymycetes</taxon>
        <taxon>Dacrymycetales</taxon>
        <taxon>Dacrymycetaceae</taxon>
        <taxon>Calocera</taxon>
    </lineage>
</organism>
<accession>A0A167HLR6</accession>
<dbReference type="EMBL" id="KV417318">
    <property type="protein sequence ID" value="KZO91762.1"/>
    <property type="molecule type" value="Genomic_DNA"/>
</dbReference>
<sequence length="79" mass="8451">MAWSLAAPAADRANNGCASWLQMNRLVYVLSGATFVVPLAAQLTPGSSPHLLRVGMSYPNFNNGLRQLDRPDGTTVHAI</sequence>